<gene>
    <name evidence="19" type="primary">cobS</name>
    <name evidence="20" type="ORF">MTY_2188</name>
</gene>
<evidence type="ECO:0000256" key="18">
    <source>
        <dbReference type="ARBA" id="ARBA00049504"/>
    </source>
</evidence>
<dbReference type="EC" id="2.7.8.26" evidence="5 19"/>
<evidence type="ECO:0000256" key="10">
    <source>
        <dbReference type="ARBA" id="ARBA00022692"/>
    </source>
</evidence>
<evidence type="ECO:0000313" key="20">
    <source>
        <dbReference type="EMBL" id="GAF26848.1"/>
    </source>
</evidence>
<dbReference type="EMBL" id="DF238840">
    <property type="protein sequence ID" value="GAF26848.1"/>
    <property type="molecule type" value="Genomic_DNA"/>
</dbReference>
<keyword evidence="8 19" id="KW-0169">Cobalamin biosynthesis</keyword>
<comment type="cofactor">
    <cofactor evidence="1 19">
        <name>Mg(2+)</name>
        <dbReference type="ChEBI" id="CHEBI:18420"/>
    </cofactor>
</comment>
<evidence type="ECO:0000256" key="4">
    <source>
        <dbReference type="ARBA" id="ARBA00010561"/>
    </source>
</evidence>
<organism evidence="20">
    <name type="scientific">Moorella thermoacetica Y72</name>
    <dbReference type="NCBI Taxonomy" id="1325331"/>
    <lineage>
        <taxon>Bacteria</taxon>
        <taxon>Bacillati</taxon>
        <taxon>Bacillota</taxon>
        <taxon>Clostridia</taxon>
        <taxon>Neomoorellales</taxon>
        <taxon>Neomoorellaceae</taxon>
        <taxon>Neomoorella</taxon>
    </lineage>
</organism>
<evidence type="ECO:0000256" key="16">
    <source>
        <dbReference type="ARBA" id="ARBA00032853"/>
    </source>
</evidence>
<dbReference type="AlphaFoldDB" id="A0A0S6UHG8"/>
<evidence type="ECO:0000256" key="7">
    <source>
        <dbReference type="ARBA" id="ARBA00022475"/>
    </source>
</evidence>
<comment type="catalytic activity">
    <reaction evidence="18 19">
        <text>alpha-ribazole 5'-phosphate + adenosylcob(III)inamide-GDP = adenosylcob(III)alamin 5'-phosphate + GMP + H(+)</text>
        <dbReference type="Rhea" id="RHEA:23560"/>
        <dbReference type="ChEBI" id="CHEBI:15378"/>
        <dbReference type="ChEBI" id="CHEBI:57918"/>
        <dbReference type="ChEBI" id="CHEBI:58115"/>
        <dbReference type="ChEBI" id="CHEBI:60487"/>
        <dbReference type="ChEBI" id="CHEBI:60493"/>
        <dbReference type="EC" id="2.7.8.26"/>
    </reaction>
</comment>
<reference evidence="20" key="1">
    <citation type="journal article" date="2014" name="Gene">
        <title>Genome-guided analysis of transformation efficiency and carbon dioxide assimilation by Moorella thermoacetica Y72.</title>
        <authorList>
            <person name="Tsukahara K."/>
            <person name="Kita A."/>
            <person name="Nakashimada Y."/>
            <person name="Hoshino T."/>
            <person name="Murakami K."/>
        </authorList>
    </citation>
    <scope>NUCLEOTIDE SEQUENCE [LARGE SCALE GENOMIC DNA]</scope>
    <source>
        <strain evidence="20">Y72</strain>
    </source>
</reference>
<comment type="function">
    <text evidence="14 19">Joins adenosylcobinamide-GDP and alpha-ribazole to generate adenosylcobalamin (Ado-cobalamin). Also synthesizes adenosylcobalamin 5'-phosphate from adenosylcobinamide-GDP and alpha-ribazole 5'-phosphate.</text>
</comment>
<comment type="pathway">
    <text evidence="3 19">Cofactor biosynthesis; adenosylcobalamin biosynthesis; adenosylcobalamin from cob(II)yrinate a,c-diamide: step 7/7.</text>
</comment>
<evidence type="ECO:0000256" key="2">
    <source>
        <dbReference type="ARBA" id="ARBA00004651"/>
    </source>
</evidence>
<feature type="transmembrane region" description="Helical" evidence="19">
    <location>
        <begin position="146"/>
        <end position="171"/>
    </location>
</feature>
<evidence type="ECO:0000256" key="13">
    <source>
        <dbReference type="ARBA" id="ARBA00023136"/>
    </source>
</evidence>
<dbReference type="PANTHER" id="PTHR34148:SF1">
    <property type="entry name" value="ADENOSYLCOBINAMIDE-GDP RIBAZOLETRANSFERASE"/>
    <property type="match status" value="1"/>
</dbReference>
<keyword evidence="9 19" id="KW-0808">Transferase</keyword>
<feature type="transmembrane region" description="Helical" evidence="19">
    <location>
        <begin position="191"/>
        <end position="220"/>
    </location>
</feature>
<evidence type="ECO:0000256" key="8">
    <source>
        <dbReference type="ARBA" id="ARBA00022573"/>
    </source>
</evidence>
<feature type="transmembrane region" description="Helical" evidence="19">
    <location>
        <begin position="109"/>
        <end position="134"/>
    </location>
</feature>
<accession>A0A0S6UHG8</accession>
<evidence type="ECO:0000256" key="19">
    <source>
        <dbReference type="HAMAP-Rule" id="MF_00719"/>
    </source>
</evidence>
<proteinExistence type="inferred from homology"/>
<feature type="transmembrane region" description="Helical" evidence="19">
    <location>
        <begin position="67"/>
        <end position="85"/>
    </location>
</feature>
<dbReference type="InterPro" id="IPR003805">
    <property type="entry name" value="CobS"/>
</dbReference>
<dbReference type="GO" id="GO:0051073">
    <property type="term" value="F:adenosylcobinamide-GDP ribazoletransferase activity"/>
    <property type="evidence" value="ECO:0007669"/>
    <property type="project" value="UniProtKB-UniRule"/>
</dbReference>
<dbReference type="GO" id="GO:0009236">
    <property type="term" value="P:cobalamin biosynthetic process"/>
    <property type="evidence" value="ECO:0007669"/>
    <property type="project" value="UniProtKB-UniRule"/>
</dbReference>
<name>A0A0S6UHG8_NEOTH</name>
<dbReference type="GO" id="GO:0005886">
    <property type="term" value="C:plasma membrane"/>
    <property type="evidence" value="ECO:0007669"/>
    <property type="project" value="UniProtKB-SubCell"/>
</dbReference>
<evidence type="ECO:0000256" key="14">
    <source>
        <dbReference type="ARBA" id="ARBA00025228"/>
    </source>
</evidence>
<feature type="transmembrane region" description="Helical" evidence="19">
    <location>
        <begin position="33"/>
        <end position="55"/>
    </location>
</feature>
<dbReference type="NCBIfam" id="TIGR00317">
    <property type="entry name" value="cobS"/>
    <property type="match status" value="1"/>
</dbReference>
<comment type="subcellular location">
    <subcellularLocation>
        <location evidence="2 19">Cell membrane</location>
        <topology evidence="2 19">Multi-pass membrane protein</topology>
    </subcellularLocation>
</comment>
<dbReference type="HAMAP" id="MF_00719">
    <property type="entry name" value="CobS"/>
    <property type="match status" value="1"/>
</dbReference>
<comment type="similarity">
    <text evidence="4 19">Belongs to the CobS family.</text>
</comment>
<dbReference type="GO" id="GO:0008818">
    <property type="term" value="F:cobalamin 5'-phosphate synthase activity"/>
    <property type="evidence" value="ECO:0007669"/>
    <property type="project" value="UniProtKB-UniRule"/>
</dbReference>
<feature type="transmembrane region" description="Helical" evidence="19">
    <location>
        <begin position="240"/>
        <end position="259"/>
    </location>
</feature>
<dbReference type="Proteomes" id="UP000063718">
    <property type="component" value="Unassembled WGS sequence"/>
</dbReference>
<evidence type="ECO:0000256" key="5">
    <source>
        <dbReference type="ARBA" id="ARBA00013200"/>
    </source>
</evidence>
<evidence type="ECO:0000256" key="11">
    <source>
        <dbReference type="ARBA" id="ARBA00022842"/>
    </source>
</evidence>
<evidence type="ECO:0000256" key="1">
    <source>
        <dbReference type="ARBA" id="ARBA00001946"/>
    </source>
</evidence>
<evidence type="ECO:0000256" key="9">
    <source>
        <dbReference type="ARBA" id="ARBA00022679"/>
    </source>
</evidence>
<evidence type="ECO:0000256" key="12">
    <source>
        <dbReference type="ARBA" id="ARBA00022989"/>
    </source>
</evidence>
<dbReference type="Pfam" id="PF02654">
    <property type="entry name" value="CobS"/>
    <property type="match status" value="1"/>
</dbReference>
<dbReference type="PANTHER" id="PTHR34148">
    <property type="entry name" value="ADENOSYLCOBINAMIDE-GDP RIBAZOLETRANSFERASE"/>
    <property type="match status" value="1"/>
</dbReference>
<keyword evidence="11 19" id="KW-0460">Magnesium</keyword>
<keyword evidence="7 19" id="KW-1003">Cell membrane</keyword>
<evidence type="ECO:0000256" key="3">
    <source>
        <dbReference type="ARBA" id="ARBA00004663"/>
    </source>
</evidence>
<evidence type="ECO:0000256" key="6">
    <source>
        <dbReference type="ARBA" id="ARBA00015850"/>
    </source>
</evidence>
<protein>
    <recommendedName>
        <fullName evidence="6 19">Adenosylcobinamide-GDP ribazoletransferase</fullName>
        <ecNumber evidence="5 19">2.7.8.26</ecNumber>
    </recommendedName>
    <alternativeName>
        <fullName evidence="16 19">Cobalamin synthase</fullName>
    </alternativeName>
    <alternativeName>
        <fullName evidence="15 19">Cobalamin-5'-phosphate synthase</fullName>
    </alternativeName>
</protein>
<keyword evidence="12 19" id="KW-1133">Transmembrane helix</keyword>
<evidence type="ECO:0000256" key="17">
    <source>
        <dbReference type="ARBA" id="ARBA00048623"/>
    </source>
</evidence>
<keyword evidence="13 19" id="KW-0472">Membrane</keyword>
<sequence>MTKQLAAFLAALQFLTRIRLSKRDTGATSFQESIVYFPLVGFILGLILAGAGQILSSLVPVPARAGFILFLGIFLSGGLHLDGFIDTMDGLLSGRERERVLEIMKDSRVGAHGVTAVITLLLLKFSLIFSLLSLSPGRLWLADMPLSPFLLLMPVLARWAMVPAITCFPYARREGLGSLFGAGQGRKALILATFSTMILSWLTLGYKGLILMFLIALAVWSWCSHIKGILGGLTGDTYGALAEITEVLVLVAGLFWPWLGV</sequence>
<comment type="catalytic activity">
    <reaction evidence="17 19">
        <text>alpha-ribazole + adenosylcob(III)inamide-GDP = adenosylcob(III)alamin + GMP + H(+)</text>
        <dbReference type="Rhea" id="RHEA:16049"/>
        <dbReference type="ChEBI" id="CHEBI:10329"/>
        <dbReference type="ChEBI" id="CHEBI:15378"/>
        <dbReference type="ChEBI" id="CHEBI:18408"/>
        <dbReference type="ChEBI" id="CHEBI:58115"/>
        <dbReference type="ChEBI" id="CHEBI:60487"/>
        <dbReference type="EC" id="2.7.8.26"/>
    </reaction>
</comment>
<evidence type="ECO:0000256" key="15">
    <source>
        <dbReference type="ARBA" id="ARBA00032605"/>
    </source>
</evidence>
<dbReference type="UniPathway" id="UPA00148">
    <property type="reaction ID" value="UER00238"/>
</dbReference>
<dbReference type="RefSeq" id="WP_025774564.1">
    <property type="nucleotide sequence ID" value="NZ_DF238840.1"/>
</dbReference>
<keyword evidence="10 19" id="KW-0812">Transmembrane</keyword>